<dbReference type="SMART" id="SM00327">
    <property type="entry name" value="VWA"/>
    <property type="match status" value="1"/>
</dbReference>
<evidence type="ECO:0000256" key="1">
    <source>
        <dbReference type="NCBIfam" id="TIGR01651"/>
    </source>
</evidence>
<dbReference type="GO" id="GO:0009236">
    <property type="term" value="P:cobalamin biosynthetic process"/>
    <property type="evidence" value="ECO:0007669"/>
    <property type="project" value="UniProtKB-UniRule"/>
</dbReference>
<dbReference type="PIRSF" id="PIRSF031715">
    <property type="entry name" value="Cob_chel_CobT"/>
    <property type="match status" value="1"/>
</dbReference>
<dbReference type="EMBL" id="JAAQPH010000027">
    <property type="protein sequence ID" value="NIA71828.1"/>
    <property type="molecule type" value="Genomic_DNA"/>
</dbReference>
<evidence type="ECO:0000313" key="5">
    <source>
        <dbReference type="Proteomes" id="UP000761264"/>
    </source>
</evidence>
<dbReference type="InterPro" id="IPR051928">
    <property type="entry name" value="NorD/CobT"/>
</dbReference>
<dbReference type="PANTHER" id="PTHR41248">
    <property type="entry name" value="NORD PROTEIN"/>
    <property type="match status" value="1"/>
</dbReference>
<accession>A0A967F2I2</accession>
<dbReference type="RefSeq" id="WP_167230090.1">
    <property type="nucleotide sequence ID" value="NZ_JAAQPH010000027.1"/>
</dbReference>
<dbReference type="EC" id="6.6.1.2" evidence="1"/>
<gene>
    <name evidence="4" type="primary">cobT</name>
    <name evidence="4" type="ORF">HBA54_24840</name>
</gene>
<evidence type="ECO:0000313" key="4">
    <source>
        <dbReference type="EMBL" id="NIA71828.1"/>
    </source>
</evidence>
<dbReference type="PANTHER" id="PTHR41248:SF1">
    <property type="entry name" value="NORD PROTEIN"/>
    <property type="match status" value="1"/>
</dbReference>
<dbReference type="InterPro" id="IPR002035">
    <property type="entry name" value="VWF_A"/>
</dbReference>
<proteinExistence type="predicted"/>
<dbReference type="Pfam" id="PF06213">
    <property type="entry name" value="CobT"/>
    <property type="match status" value="1"/>
</dbReference>
<organism evidence="4 5">
    <name type="scientific">Pelagibius litoralis</name>
    <dbReference type="NCBI Taxonomy" id="374515"/>
    <lineage>
        <taxon>Bacteria</taxon>
        <taxon>Pseudomonadati</taxon>
        <taxon>Pseudomonadota</taxon>
        <taxon>Alphaproteobacteria</taxon>
        <taxon>Rhodospirillales</taxon>
        <taxon>Rhodovibrionaceae</taxon>
        <taxon>Pelagibius</taxon>
    </lineage>
</organism>
<dbReference type="InterPro" id="IPR006538">
    <property type="entry name" value="CobT"/>
</dbReference>
<keyword evidence="4" id="KW-0436">Ligase</keyword>
<sequence>MSQPENPLDLFRRTTAATVRAIAERDDINVNFAPRGQGLVGKEVKVTLPARNLPQEDAALVRGEADAAALRLRHHDGSLHANSRPRSQEAREIFDAVEQARCEALGMRRMAGVAQNLDAALSEQYRNRGLNRAASREDAPLCEALRLLAREAITGTPPPPAAKALVDLWRPVLGPEIFHDIAELGNRAEDQAVFAEKVRDMLTHLDIDIGLEDELEQDDSDDSQQSEESEQDNSGTQTDGEDTAESPTSLDGEDSDGDESESSDPQAAEADAEVMEGDGEEDPGRPGQLPELFGRNAQDQEAYRAFTQEFDETVEAEELCDPEELTRLRQLLDQQLAHLQGVIARLANRLQRRLMAKQTRAWDFNLEEGILDTARLTRVVVNPMHSLSYKQERDMDFRDTVVSLLIDNSGSMRGRPITVAAMSADILARTLERCGVKVEILGFTTRMWKGGQSRERWIGAGKPPSPGRLNDLRHIVYKSADAPWRRARKNLGLMLREGILKENIDGEALLWAHNRLIGRPEQRRILMVISDGAPVDDSTLSVNPGNYLERHLRDVITYVENRSPVELLAIGIGHDVTRYYRRAVTIVDAEQLGGTVMEKLAELFDEEGPGMSHPAPRRRARAQ</sequence>
<name>A0A967F2I2_9PROT</name>
<feature type="compositionally biased region" description="Acidic residues" evidence="2">
    <location>
        <begin position="270"/>
        <end position="281"/>
    </location>
</feature>
<evidence type="ECO:0000256" key="2">
    <source>
        <dbReference type="SAM" id="MobiDB-lite"/>
    </source>
</evidence>
<dbReference type="NCBIfam" id="TIGR01651">
    <property type="entry name" value="CobT"/>
    <property type="match status" value="1"/>
</dbReference>
<evidence type="ECO:0000259" key="3">
    <source>
        <dbReference type="PROSITE" id="PS50234"/>
    </source>
</evidence>
<comment type="caution">
    <text evidence="4">The sequence shown here is derived from an EMBL/GenBank/DDBJ whole genome shotgun (WGS) entry which is preliminary data.</text>
</comment>
<feature type="domain" description="VWFA" evidence="3">
    <location>
        <begin position="401"/>
        <end position="592"/>
    </location>
</feature>
<protein>
    <recommendedName>
        <fullName evidence="1">Cobaltochelatase subunit CobT</fullName>
        <ecNumber evidence="1">6.6.1.2</ecNumber>
    </recommendedName>
</protein>
<dbReference type="PROSITE" id="PS50234">
    <property type="entry name" value="VWFA"/>
    <property type="match status" value="1"/>
</dbReference>
<dbReference type="Gene3D" id="3.40.50.410">
    <property type="entry name" value="von Willebrand factor, type A domain"/>
    <property type="match status" value="1"/>
</dbReference>
<dbReference type="Pfam" id="PF11775">
    <property type="entry name" value="CobT_C"/>
    <property type="match status" value="1"/>
</dbReference>
<keyword evidence="5" id="KW-1185">Reference proteome</keyword>
<dbReference type="SUPFAM" id="SSF53300">
    <property type="entry name" value="vWA-like"/>
    <property type="match status" value="1"/>
</dbReference>
<dbReference type="Proteomes" id="UP000761264">
    <property type="component" value="Unassembled WGS sequence"/>
</dbReference>
<dbReference type="InterPro" id="IPR036465">
    <property type="entry name" value="vWFA_dom_sf"/>
</dbReference>
<dbReference type="InterPro" id="IPR025861">
    <property type="entry name" value="CobT_VWA_dom"/>
</dbReference>
<feature type="region of interest" description="Disordered" evidence="2">
    <location>
        <begin position="213"/>
        <end position="292"/>
    </location>
</feature>
<dbReference type="CDD" id="cd01454">
    <property type="entry name" value="vWA_norD_type"/>
    <property type="match status" value="1"/>
</dbReference>
<feature type="compositionally biased region" description="Acidic residues" evidence="2">
    <location>
        <begin position="251"/>
        <end position="262"/>
    </location>
</feature>
<dbReference type="GO" id="GO:0051116">
    <property type="term" value="F:cobaltochelatase activity"/>
    <property type="evidence" value="ECO:0007669"/>
    <property type="project" value="UniProtKB-UniRule"/>
</dbReference>
<feature type="compositionally biased region" description="Acidic residues" evidence="2">
    <location>
        <begin position="213"/>
        <end position="231"/>
    </location>
</feature>
<dbReference type="AlphaFoldDB" id="A0A967F2I2"/>
<reference evidence="4" key="1">
    <citation type="submission" date="2020-03" db="EMBL/GenBank/DDBJ databases">
        <title>Genome of Pelagibius litoralis DSM 21314T.</title>
        <authorList>
            <person name="Wang G."/>
        </authorList>
    </citation>
    <scope>NUCLEOTIDE SEQUENCE</scope>
    <source>
        <strain evidence="4">DSM 21314</strain>
    </source>
</reference>